<protein>
    <recommendedName>
        <fullName evidence="4">Glucokinase</fullName>
    </recommendedName>
</protein>
<dbReference type="PANTHER" id="PTHR18964">
    <property type="entry name" value="ROK (REPRESSOR, ORF, KINASE) FAMILY"/>
    <property type="match status" value="1"/>
</dbReference>
<accession>A0A1F5G4P3</accession>
<name>A0A1F5G4P3_9BACT</name>
<evidence type="ECO:0008006" key="4">
    <source>
        <dbReference type="Google" id="ProtNLM"/>
    </source>
</evidence>
<dbReference type="Pfam" id="PF00480">
    <property type="entry name" value="ROK"/>
    <property type="match status" value="1"/>
</dbReference>
<comment type="similarity">
    <text evidence="1">Belongs to the ROK (NagC/XylR) family.</text>
</comment>
<comment type="caution">
    <text evidence="2">The sequence shown here is derived from an EMBL/GenBank/DDBJ whole genome shotgun (WGS) entry which is preliminary data.</text>
</comment>
<sequence length="288" mass="30829">MLRKPAIGIDLGATNTRIGLVLYDGRLLKSTKVLSSTSKDLVRQIKSFLDRRIEGIGIGAPGPLDLKEGRILNTPNLIAWRQTPIVQILKENLQTKVYLERDTNVSLLGETWKGAAQDKRNVVMLTLGTGVGGALMINGHLYHGAHGVGAELGHMKISDKGPTCSCGNIGDLEAFLGARGTREQFDISQPELIDKVLAGDKKAIKIVEKFGRILGVGIGNLVNIFDPELVIIGGGISKIGDALLDPARVSARKVALVTPLRAQIVTWKLGDDSGIFGGAKLVFEEGQI</sequence>
<dbReference type="SUPFAM" id="SSF53067">
    <property type="entry name" value="Actin-like ATPase domain"/>
    <property type="match status" value="1"/>
</dbReference>
<proteinExistence type="inferred from homology"/>
<dbReference type="Gene3D" id="3.30.420.40">
    <property type="match status" value="2"/>
</dbReference>
<dbReference type="PROSITE" id="PS01125">
    <property type="entry name" value="ROK"/>
    <property type="match status" value="1"/>
</dbReference>
<dbReference type="InterPro" id="IPR049874">
    <property type="entry name" value="ROK_cs"/>
</dbReference>
<dbReference type="InterPro" id="IPR043129">
    <property type="entry name" value="ATPase_NBD"/>
</dbReference>
<evidence type="ECO:0000256" key="1">
    <source>
        <dbReference type="ARBA" id="ARBA00006479"/>
    </source>
</evidence>
<dbReference type="Proteomes" id="UP000176628">
    <property type="component" value="Unassembled WGS sequence"/>
</dbReference>
<organism evidence="2 3">
    <name type="scientific">Candidatus Curtissbacteria bacterium RBG_16_39_7</name>
    <dbReference type="NCBI Taxonomy" id="1797707"/>
    <lineage>
        <taxon>Bacteria</taxon>
        <taxon>Candidatus Curtissiibacteriota</taxon>
    </lineage>
</organism>
<evidence type="ECO:0000313" key="2">
    <source>
        <dbReference type="EMBL" id="OGD86784.1"/>
    </source>
</evidence>
<gene>
    <name evidence="2" type="ORF">A2Z23_02365</name>
</gene>
<dbReference type="AlphaFoldDB" id="A0A1F5G4P3"/>
<evidence type="ECO:0000313" key="3">
    <source>
        <dbReference type="Proteomes" id="UP000176628"/>
    </source>
</evidence>
<dbReference type="EMBL" id="MFAV01000007">
    <property type="protein sequence ID" value="OGD86784.1"/>
    <property type="molecule type" value="Genomic_DNA"/>
</dbReference>
<dbReference type="InterPro" id="IPR000600">
    <property type="entry name" value="ROK"/>
</dbReference>
<reference evidence="2 3" key="1">
    <citation type="journal article" date="2016" name="Nat. Commun.">
        <title>Thousands of microbial genomes shed light on interconnected biogeochemical processes in an aquifer system.</title>
        <authorList>
            <person name="Anantharaman K."/>
            <person name="Brown C.T."/>
            <person name="Hug L.A."/>
            <person name="Sharon I."/>
            <person name="Castelle C.J."/>
            <person name="Probst A.J."/>
            <person name="Thomas B.C."/>
            <person name="Singh A."/>
            <person name="Wilkins M.J."/>
            <person name="Karaoz U."/>
            <person name="Brodie E.L."/>
            <person name="Williams K.H."/>
            <person name="Hubbard S.S."/>
            <person name="Banfield J.F."/>
        </authorList>
    </citation>
    <scope>NUCLEOTIDE SEQUENCE [LARGE SCALE GENOMIC DNA]</scope>
</reference>
<dbReference type="PANTHER" id="PTHR18964:SF149">
    <property type="entry name" value="BIFUNCTIONAL UDP-N-ACETYLGLUCOSAMINE 2-EPIMERASE_N-ACETYLMANNOSAMINE KINASE"/>
    <property type="match status" value="1"/>
</dbReference>